<keyword evidence="3" id="KW-1185">Reference proteome</keyword>
<evidence type="ECO:0000313" key="3">
    <source>
        <dbReference type="Proteomes" id="UP001302321"/>
    </source>
</evidence>
<evidence type="ECO:0000313" key="2">
    <source>
        <dbReference type="EMBL" id="KAK4171500.1"/>
    </source>
</evidence>
<reference evidence="2" key="1">
    <citation type="journal article" date="2023" name="Mol. Phylogenet. Evol.">
        <title>Genome-scale phylogeny and comparative genomics of the fungal order Sordariales.</title>
        <authorList>
            <person name="Hensen N."/>
            <person name="Bonometti L."/>
            <person name="Westerberg I."/>
            <person name="Brannstrom I.O."/>
            <person name="Guillou S."/>
            <person name="Cros-Aarteil S."/>
            <person name="Calhoun S."/>
            <person name="Haridas S."/>
            <person name="Kuo A."/>
            <person name="Mondo S."/>
            <person name="Pangilinan J."/>
            <person name="Riley R."/>
            <person name="LaButti K."/>
            <person name="Andreopoulos B."/>
            <person name="Lipzen A."/>
            <person name="Chen C."/>
            <person name="Yan M."/>
            <person name="Daum C."/>
            <person name="Ng V."/>
            <person name="Clum A."/>
            <person name="Steindorff A."/>
            <person name="Ohm R.A."/>
            <person name="Martin F."/>
            <person name="Silar P."/>
            <person name="Natvig D.O."/>
            <person name="Lalanne C."/>
            <person name="Gautier V."/>
            <person name="Ament-Velasquez S.L."/>
            <person name="Kruys A."/>
            <person name="Hutchinson M.I."/>
            <person name="Powell A.J."/>
            <person name="Barry K."/>
            <person name="Miller A.N."/>
            <person name="Grigoriev I.V."/>
            <person name="Debuchy R."/>
            <person name="Gladieux P."/>
            <person name="Hiltunen Thoren M."/>
            <person name="Johannesson H."/>
        </authorList>
    </citation>
    <scope>NUCLEOTIDE SEQUENCE</scope>
    <source>
        <strain evidence="2">CBS 892.96</strain>
    </source>
</reference>
<dbReference type="AlphaFoldDB" id="A0AAN6VY55"/>
<dbReference type="EMBL" id="MU866552">
    <property type="protein sequence ID" value="KAK4171500.1"/>
    <property type="molecule type" value="Genomic_DNA"/>
</dbReference>
<protein>
    <submittedName>
        <fullName evidence="2">Uncharacterized protein</fullName>
    </submittedName>
</protein>
<feature type="region of interest" description="Disordered" evidence="1">
    <location>
        <begin position="191"/>
        <end position="216"/>
    </location>
</feature>
<organism evidence="2 3">
    <name type="scientific">Triangularia setosa</name>
    <dbReference type="NCBI Taxonomy" id="2587417"/>
    <lineage>
        <taxon>Eukaryota</taxon>
        <taxon>Fungi</taxon>
        <taxon>Dikarya</taxon>
        <taxon>Ascomycota</taxon>
        <taxon>Pezizomycotina</taxon>
        <taxon>Sordariomycetes</taxon>
        <taxon>Sordariomycetidae</taxon>
        <taxon>Sordariales</taxon>
        <taxon>Podosporaceae</taxon>
        <taxon>Triangularia</taxon>
    </lineage>
</organism>
<proteinExistence type="predicted"/>
<reference evidence="2" key="2">
    <citation type="submission" date="2023-05" db="EMBL/GenBank/DDBJ databases">
        <authorList>
            <consortium name="Lawrence Berkeley National Laboratory"/>
            <person name="Steindorff A."/>
            <person name="Hensen N."/>
            <person name="Bonometti L."/>
            <person name="Westerberg I."/>
            <person name="Brannstrom I.O."/>
            <person name="Guillou S."/>
            <person name="Cros-Aarteil S."/>
            <person name="Calhoun S."/>
            <person name="Haridas S."/>
            <person name="Kuo A."/>
            <person name="Mondo S."/>
            <person name="Pangilinan J."/>
            <person name="Riley R."/>
            <person name="Labutti K."/>
            <person name="Andreopoulos B."/>
            <person name="Lipzen A."/>
            <person name="Chen C."/>
            <person name="Yanf M."/>
            <person name="Daum C."/>
            <person name="Ng V."/>
            <person name="Clum A."/>
            <person name="Ohm R."/>
            <person name="Martin F."/>
            <person name="Silar P."/>
            <person name="Natvig D."/>
            <person name="Lalanne C."/>
            <person name="Gautier V."/>
            <person name="Ament-Velasquez S.L."/>
            <person name="Kruys A."/>
            <person name="Hutchinson M.I."/>
            <person name="Powell A.J."/>
            <person name="Barry K."/>
            <person name="Miller A.N."/>
            <person name="Grigoriev I.V."/>
            <person name="Debuchy R."/>
            <person name="Gladieux P."/>
            <person name="Thoren M.H."/>
            <person name="Johannesson H."/>
        </authorList>
    </citation>
    <scope>NUCLEOTIDE SEQUENCE</scope>
    <source>
        <strain evidence="2">CBS 892.96</strain>
    </source>
</reference>
<evidence type="ECO:0000256" key="1">
    <source>
        <dbReference type="SAM" id="MobiDB-lite"/>
    </source>
</evidence>
<name>A0AAN6VY55_9PEZI</name>
<accession>A0AAN6VY55</accession>
<comment type="caution">
    <text evidence="2">The sequence shown here is derived from an EMBL/GenBank/DDBJ whole genome shotgun (WGS) entry which is preliminary data.</text>
</comment>
<sequence>MNQPPSWYTTTQYLRYKIPKLSQTAETLIARIMAGSLDWQLNGREVRVLLADIADIDVILLGLETTIQREELLQLDPGYQKPFPWPRVDDPQQVRSREELSQEAKHLESQHLQIKTWVTRQESLEKQRRRLAEQQQARHPQPELPLFYQQPRQDQQQVQQLLLAPEIVLQNQLQPQQRRISPITQLLVDCGALPPPGDDNNSSEKGGNATAKNEER</sequence>
<dbReference type="Proteomes" id="UP001302321">
    <property type="component" value="Unassembled WGS sequence"/>
</dbReference>
<gene>
    <name evidence="2" type="ORF">QBC36DRAFT_305239</name>
</gene>